<reference evidence="1" key="2">
    <citation type="submission" date="2025-09" db="UniProtKB">
        <authorList>
            <consortium name="Ensembl"/>
        </authorList>
    </citation>
    <scope>IDENTIFICATION</scope>
</reference>
<sequence length="80" mass="8650">MVPSSPRGLLCEPQVFPISHQAHVCISSCGFLCTVSQCLRTSGCITLSPWDLSDNSWLDLRTRVILPALGLPRLPTQTAG</sequence>
<dbReference type="Ensembl" id="ENSOMET00000006096.1">
    <property type="protein sequence ID" value="ENSOMEP00000006272.1"/>
    <property type="gene ID" value="ENSOMEG00000000174.1"/>
</dbReference>
<proteinExistence type="predicted"/>
<reference evidence="1" key="1">
    <citation type="submission" date="2025-08" db="UniProtKB">
        <authorList>
            <consortium name="Ensembl"/>
        </authorList>
    </citation>
    <scope>IDENTIFICATION</scope>
</reference>
<dbReference type="AlphaFoldDB" id="A0A3B3BMD1"/>
<evidence type="ECO:0000313" key="1">
    <source>
        <dbReference type="Ensembl" id="ENSOMEP00000006272.1"/>
    </source>
</evidence>
<evidence type="ECO:0000313" key="2">
    <source>
        <dbReference type="Proteomes" id="UP000261560"/>
    </source>
</evidence>
<organism evidence="1 2">
    <name type="scientific">Oryzias melastigma</name>
    <name type="common">Marine medaka</name>
    <dbReference type="NCBI Taxonomy" id="30732"/>
    <lineage>
        <taxon>Eukaryota</taxon>
        <taxon>Metazoa</taxon>
        <taxon>Chordata</taxon>
        <taxon>Craniata</taxon>
        <taxon>Vertebrata</taxon>
        <taxon>Euteleostomi</taxon>
        <taxon>Actinopterygii</taxon>
        <taxon>Neopterygii</taxon>
        <taxon>Teleostei</taxon>
        <taxon>Neoteleostei</taxon>
        <taxon>Acanthomorphata</taxon>
        <taxon>Ovalentaria</taxon>
        <taxon>Atherinomorphae</taxon>
        <taxon>Beloniformes</taxon>
        <taxon>Adrianichthyidae</taxon>
        <taxon>Oryziinae</taxon>
        <taxon>Oryzias</taxon>
    </lineage>
</organism>
<dbReference type="Proteomes" id="UP000261560">
    <property type="component" value="Unplaced"/>
</dbReference>
<name>A0A3B3BMD1_ORYME</name>
<protein>
    <submittedName>
        <fullName evidence="1">Uncharacterized protein</fullName>
    </submittedName>
</protein>
<accession>A0A3B3BMD1</accession>
<dbReference type="PaxDb" id="30732-ENSOMEP00000006272"/>
<keyword evidence="2" id="KW-1185">Reference proteome</keyword>